<feature type="domain" description="D-serine dehydratase-like" evidence="3">
    <location>
        <begin position="257"/>
        <end position="349"/>
    </location>
</feature>
<dbReference type="GO" id="GO:0036088">
    <property type="term" value="P:D-serine catabolic process"/>
    <property type="evidence" value="ECO:0007669"/>
    <property type="project" value="TreeGrafter"/>
</dbReference>
<proteinExistence type="inferred from homology"/>
<dbReference type="Gene3D" id="3.20.20.10">
    <property type="entry name" value="Alanine racemase"/>
    <property type="match status" value="1"/>
</dbReference>
<keyword evidence="2" id="KW-0456">Lyase</keyword>
<dbReference type="SMART" id="SM01119">
    <property type="entry name" value="D-ser_dehydrat"/>
    <property type="match status" value="1"/>
</dbReference>
<dbReference type="InterPro" id="IPR026956">
    <property type="entry name" value="D-ser_dehydrat-like_dom"/>
</dbReference>
<evidence type="ECO:0000256" key="2">
    <source>
        <dbReference type="ARBA" id="ARBA00023239"/>
    </source>
</evidence>
<accession>A0A654B7I6</accession>
<dbReference type="Proteomes" id="UP000432350">
    <property type="component" value="Unassembled WGS sequence"/>
</dbReference>
<dbReference type="EMBL" id="CABWMV010000009">
    <property type="protein sequence ID" value="VXC76103.1"/>
    <property type="molecule type" value="Genomic_DNA"/>
</dbReference>
<dbReference type="AlphaFoldDB" id="A0A654B7I6"/>
<sequence length="363" mass="40899">METYKLLDEASMLTPNILLYPKLVEANIAMALKNCRAENLRPHIKTIKCRELVGLLLKAGITKFKCATIKEAELLAEISAGEVLLAYPLVGANVSAFLDLVVLFPRTKFQVLVDSVYCAQVLNEQAAVRGVYIDVFIDLNLGMNRTGVVVDEGFDFGLQVSKFSNLNVVGLHGYDGHIQDYGLNERFRKVKPLLEQVLQLYKQLQEALYRKLKLVLGGANTFSIYRALSFVECSPGTFMLWDWGYASILKEQPFHFGAVLVSRVISKPAHAILCLDLGHKAIAAENAIERRMHFLGHEDWKAVSQSEEHLIVEVPEHEWDNVNVGEMQYIIPYHICPTVAKYPRFQVIKAGKFAGEWGIAQRY</sequence>
<reference evidence="4 5" key="1">
    <citation type="submission" date="2019-10" db="EMBL/GenBank/DDBJ databases">
        <authorList>
            <person name="Karimi E."/>
        </authorList>
    </citation>
    <scope>NUCLEOTIDE SEQUENCE [LARGE SCALE GENOMIC DNA]</scope>
    <source>
        <strain evidence="4 5">Sphingobacterium sp. 8BC</strain>
    </source>
</reference>
<protein>
    <submittedName>
        <fullName evidence="4">D-TA family PLP-dependent enzyme</fullName>
    </submittedName>
</protein>
<organism evidence="4 5">
    <name type="scientific">Sphingobacterium multivorum</name>
    <dbReference type="NCBI Taxonomy" id="28454"/>
    <lineage>
        <taxon>Bacteria</taxon>
        <taxon>Pseudomonadati</taxon>
        <taxon>Bacteroidota</taxon>
        <taxon>Sphingobacteriia</taxon>
        <taxon>Sphingobacteriales</taxon>
        <taxon>Sphingobacteriaceae</taxon>
        <taxon>Sphingobacterium</taxon>
    </lineage>
</organism>
<name>A0A654B7I6_SPHMU</name>
<dbReference type="Pfam" id="PF01168">
    <property type="entry name" value="Ala_racemase_N"/>
    <property type="match status" value="1"/>
</dbReference>
<dbReference type="RefSeq" id="WP_159333557.1">
    <property type="nucleotide sequence ID" value="NZ_DAMAVR010000083.1"/>
</dbReference>
<dbReference type="InterPro" id="IPR051466">
    <property type="entry name" value="D-amino_acid_metab_enzyme"/>
</dbReference>
<evidence type="ECO:0000256" key="1">
    <source>
        <dbReference type="ARBA" id="ARBA00005323"/>
    </source>
</evidence>
<evidence type="ECO:0000259" key="3">
    <source>
        <dbReference type="SMART" id="SM01119"/>
    </source>
</evidence>
<dbReference type="GO" id="GO:0008721">
    <property type="term" value="F:D-serine ammonia-lyase activity"/>
    <property type="evidence" value="ECO:0007669"/>
    <property type="project" value="TreeGrafter"/>
</dbReference>
<dbReference type="PANTHER" id="PTHR28004">
    <property type="entry name" value="ZGC:162816-RELATED"/>
    <property type="match status" value="1"/>
</dbReference>
<comment type="similarity">
    <text evidence="1">Belongs to the DSD1 family.</text>
</comment>
<dbReference type="Gene3D" id="2.40.37.20">
    <property type="entry name" value="D-serine dehydratase-like domain"/>
    <property type="match status" value="1"/>
</dbReference>
<evidence type="ECO:0000313" key="5">
    <source>
        <dbReference type="Proteomes" id="UP000432350"/>
    </source>
</evidence>
<dbReference type="InterPro" id="IPR042208">
    <property type="entry name" value="D-ser_dehydrat-like_sf"/>
</dbReference>
<evidence type="ECO:0000313" key="4">
    <source>
        <dbReference type="EMBL" id="VXC76103.1"/>
    </source>
</evidence>
<dbReference type="InterPro" id="IPR001608">
    <property type="entry name" value="Ala_racemase_N"/>
</dbReference>
<gene>
    <name evidence="4" type="ORF">SPHINGO8BC_170011</name>
</gene>
<dbReference type="Pfam" id="PF14031">
    <property type="entry name" value="D-ser_dehydrat"/>
    <property type="match status" value="1"/>
</dbReference>
<dbReference type="PANTHER" id="PTHR28004:SF2">
    <property type="entry name" value="D-SERINE DEHYDRATASE"/>
    <property type="match status" value="1"/>
</dbReference>
<dbReference type="InterPro" id="IPR029066">
    <property type="entry name" value="PLP-binding_barrel"/>
</dbReference>
<dbReference type="SUPFAM" id="SSF51419">
    <property type="entry name" value="PLP-binding barrel"/>
    <property type="match status" value="1"/>
</dbReference>